<comment type="caution">
    <text evidence="4">The sequence shown here is derived from an EMBL/GenBank/DDBJ whole genome shotgun (WGS) entry which is preliminary data.</text>
</comment>
<dbReference type="NCBIfam" id="TIGR00254">
    <property type="entry name" value="GGDEF"/>
    <property type="match status" value="1"/>
</dbReference>
<gene>
    <name evidence="4" type="ORF">J2T60_001167</name>
</gene>
<name>A0ABT1G7D1_9GAMM</name>
<organism evidence="4 5">
    <name type="scientific">Natronospira proteinivora</name>
    <dbReference type="NCBI Taxonomy" id="1807133"/>
    <lineage>
        <taxon>Bacteria</taxon>
        <taxon>Pseudomonadati</taxon>
        <taxon>Pseudomonadota</taxon>
        <taxon>Gammaproteobacteria</taxon>
        <taxon>Natronospirales</taxon>
        <taxon>Natronospiraceae</taxon>
        <taxon>Natronospira</taxon>
    </lineage>
</organism>
<dbReference type="SUPFAM" id="SSF55785">
    <property type="entry name" value="PYP-like sensor domain (PAS domain)"/>
    <property type="match status" value="1"/>
</dbReference>
<dbReference type="InterPro" id="IPR029787">
    <property type="entry name" value="Nucleotide_cyclase"/>
</dbReference>
<evidence type="ECO:0000256" key="1">
    <source>
        <dbReference type="ARBA" id="ARBA00012528"/>
    </source>
</evidence>
<accession>A0ABT1G7D1</accession>
<reference evidence="4 5" key="1">
    <citation type="submission" date="2022-03" db="EMBL/GenBank/DDBJ databases">
        <title>Genomic Encyclopedia of Type Strains, Phase III (KMG-III): the genomes of soil and plant-associated and newly described type strains.</title>
        <authorList>
            <person name="Whitman W."/>
        </authorList>
    </citation>
    <scope>NUCLEOTIDE SEQUENCE [LARGE SCALE GENOMIC DNA]</scope>
    <source>
        <strain evidence="4 5">BSker1</strain>
    </source>
</reference>
<dbReference type="RefSeq" id="WP_253446727.1">
    <property type="nucleotide sequence ID" value="NZ_JALJYF010000001.1"/>
</dbReference>
<dbReference type="SMART" id="SM00267">
    <property type="entry name" value="GGDEF"/>
    <property type="match status" value="1"/>
</dbReference>
<dbReference type="InterPro" id="IPR043128">
    <property type="entry name" value="Rev_trsase/Diguanyl_cyclase"/>
</dbReference>
<dbReference type="SUPFAM" id="SSF55073">
    <property type="entry name" value="Nucleotide cyclase"/>
    <property type="match status" value="1"/>
</dbReference>
<evidence type="ECO:0000313" key="5">
    <source>
        <dbReference type="Proteomes" id="UP001523550"/>
    </source>
</evidence>
<dbReference type="PROSITE" id="PS50887">
    <property type="entry name" value="GGDEF"/>
    <property type="match status" value="1"/>
</dbReference>
<dbReference type="EC" id="2.7.7.65" evidence="1"/>
<dbReference type="Pfam" id="PF00990">
    <property type="entry name" value="GGDEF"/>
    <property type="match status" value="1"/>
</dbReference>
<dbReference type="Gene3D" id="3.30.450.20">
    <property type="entry name" value="PAS domain"/>
    <property type="match status" value="1"/>
</dbReference>
<evidence type="ECO:0000313" key="4">
    <source>
        <dbReference type="EMBL" id="MCP1727202.1"/>
    </source>
</evidence>
<sequence length="287" mass="32521">MIVIDSAGVIQYVNHAWLQFARENGGNQPDTSWLNQNYLNVCDQAAASGDEMGRKAAAGIRKVIANPGEAFYLEYPCHTPNQYRWFMMRITSFSEGGKHWFVIAHNDITERKLAEERVEALSRQDSLTGISNRRNFTFFLDQEWRRCRRNGRPIALAMIDIDHFKLFNDRYGHQAGDDALISVANSLSLACQRPTDHCARYGGEEFIIVLGNTDLERARPLVEDFLERIRELDIPNEDSPDHPILTASAGLTSLVPSAENSQENLVESADKLLYEAKHLGRDQLVAR</sequence>
<dbReference type="EMBL" id="JALJYF010000001">
    <property type="protein sequence ID" value="MCP1727202.1"/>
    <property type="molecule type" value="Genomic_DNA"/>
</dbReference>
<dbReference type="PANTHER" id="PTHR45138">
    <property type="entry name" value="REGULATORY COMPONENTS OF SENSORY TRANSDUCTION SYSTEM"/>
    <property type="match status" value="1"/>
</dbReference>
<dbReference type="Gene3D" id="3.30.70.270">
    <property type="match status" value="1"/>
</dbReference>
<dbReference type="InterPro" id="IPR000160">
    <property type="entry name" value="GGDEF_dom"/>
</dbReference>
<dbReference type="InterPro" id="IPR050469">
    <property type="entry name" value="Diguanylate_Cyclase"/>
</dbReference>
<dbReference type="InterPro" id="IPR035965">
    <property type="entry name" value="PAS-like_dom_sf"/>
</dbReference>
<protein>
    <recommendedName>
        <fullName evidence="1">diguanylate cyclase</fullName>
        <ecNumber evidence="1">2.7.7.65</ecNumber>
    </recommendedName>
</protein>
<proteinExistence type="predicted"/>
<evidence type="ECO:0000259" key="3">
    <source>
        <dbReference type="PROSITE" id="PS50887"/>
    </source>
</evidence>
<dbReference type="CDD" id="cd01949">
    <property type="entry name" value="GGDEF"/>
    <property type="match status" value="1"/>
</dbReference>
<dbReference type="PANTHER" id="PTHR45138:SF9">
    <property type="entry name" value="DIGUANYLATE CYCLASE DGCM-RELATED"/>
    <property type="match status" value="1"/>
</dbReference>
<keyword evidence="5" id="KW-1185">Reference proteome</keyword>
<evidence type="ECO:0000256" key="2">
    <source>
        <dbReference type="ARBA" id="ARBA00034247"/>
    </source>
</evidence>
<feature type="domain" description="GGDEF" evidence="3">
    <location>
        <begin position="152"/>
        <end position="287"/>
    </location>
</feature>
<dbReference type="Proteomes" id="UP001523550">
    <property type="component" value="Unassembled WGS sequence"/>
</dbReference>
<comment type="catalytic activity">
    <reaction evidence="2">
        <text>2 GTP = 3',3'-c-di-GMP + 2 diphosphate</text>
        <dbReference type="Rhea" id="RHEA:24898"/>
        <dbReference type="ChEBI" id="CHEBI:33019"/>
        <dbReference type="ChEBI" id="CHEBI:37565"/>
        <dbReference type="ChEBI" id="CHEBI:58805"/>
        <dbReference type="EC" id="2.7.7.65"/>
    </reaction>
</comment>